<dbReference type="InterPro" id="IPR050922">
    <property type="entry name" value="LytR/CpsA/Psr_CW_biosynth"/>
</dbReference>
<evidence type="ECO:0000259" key="3">
    <source>
        <dbReference type="Pfam" id="PF03816"/>
    </source>
</evidence>
<evidence type="ECO:0000313" key="4">
    <source>
        <dbReference type="EMBL" id="OPX50402.1"/>
    </source>
</evidence>
<evidence type="ECO:0000313" key="5">
    <source>
        <dbReference type="Proteomes" id="UP000191448"/>
    </source>
</evidence>
<sequence>MGKKKKKDSTKILKRILISLIAVIVLLVGVGVFYVYNVLGKIEKTEINKDDLGIVKEETGKDITNIALFGVDAPKGQTGRSDSIMILSLDKEHKKIKLTSIMRDSYVNIPGRGMDKINHAYAFGGPQLAIKTLNTNFGLNIENFLTVNFTSLPIIIDKIGGVDINLTNGDLKYLNQHLGNKSTPVNGTGVHTLDGEQAMAYCRIRYDGGDQRRTERHRTVLEAVFKKIKEVPASKIPSIITDLLPYVETNYSSTEILGLGTSNMSLLNTDMVQYRLPEDGKYQGKNIKGVYYTVFDIQETKNDLKKFIYEN</sequence>
<dbReference type="Proteomes" id="UP000191448">
    <property type="component" value="Unassembled WGS sequence"/>
</dbReference>
<comment type="similarity">
    <text evidence="1">Belongs to the LytR/CpsA/Psr (LCP) family.</text>
</comment>
<dbReference type="EMBL" id="LTAY01000015">
    <property type="protein sequence ID" value="OPX50402.1"/>
    <property type="molecule type" value="Genomic_DNA"/>
</dbReference>
<dbReference type="InterPro" id="IPR004474">
    <property type="entry name" value="LytR_CpsA_psr"/>
</dbReference>
<dbReference type="PANTHER" id="PTHR33392">
    <property type="entry name" value="POLYISOPRENYL-TEICHOIC ACID--PEPTIDOGLYCAN TEICHOIC ACID TRANSFERASE TAGU"/>
    <property type="match status" value="1"/>
</dbReference>
<feature type="transmembrane region" description="Helical" evidence="2">
    <location>
        <begin position="12"/>
        <end position="36"/>
    </location>
</feature>
<evidence type="ECO:0000256" key="2">
    <source>
        <dbReference type="SAM" id="Phobius"/>
    </source>
</evidence>
<keyword evidence="2" id="KW-0812">Transmembrane</keyword>
<proteinExistence type="inferred from homology"/>
<name>A0A1V4T014_9CLOT</name>
<dbReference type="RefSeq" id="WP_080021645.1">
    <property type="nucleotide sequence ID" value="NZ_LTAY01000015.1"/>
</dbReference>
<keyword evidence="2" id="KW-1133">Transmembrane helix</keyword>
<dbReference type="PANTHER" id="PTHR33392:SF6">
    <property type="entry name" value="POLYISOPRENYL-TEICHOIC ACID--PEPTIDOGLYCAN TEICHOIC ACID TRANSFERASE TAGU"/>
    <property type="match status" value="1"/>
</dbReference>
<keyword evidence="2" id="KW-0472">Membrane</keyword>
<dbReference type="OrthoDB" id="9782542at2"/>
<feature type="domain" description="Cell envelope-related transcriptional attenuator" evidence="3">
    <location>
        <begin position="80"/>
        <end position="229"/>
    </location>
</feature>
<dbReference type="Pfam" id="PF03816">
    <property type="entry name" value="LytR_cpsA_psr"/>
    <property type="match status" value="1"/>
</dbReference>
<evidence type="ECO:0000256" key="1">
    <source>
        <dbReference type="ARBA" id="ARBA00006068"/>
    </source>
</evidence>
<dbReference type="NCBIfam" id="TIGR00350">
    <property type="entry name" value="lytR_cpsA_psr"/>
    <property type="match status" value="1"/>
</dbReference>
<comment type="caution">
    <text evidence="4">The sequence shown here is derived from an EMBL/GenBank/DDBJ whole genome shotgun (WGS) entry which is preliminary data.</text>
</comment>
<dbReference type="Gene3D" id="3.40.630.190">
    <property type="entry name" value="LCP protein"/>
    <property type="match status" value="1"/>
</dbReference>
<gene>
    <name evidence="4" type="primary">ywtF</name>
    <name evidence="4" type="ORF">CLTHE_02590</name>
</gene>
<reference evidence="4 5" key="1">
    <citation type="submission" date="2016-02" db="EMBL/GenBank/DDBJ databases">
        <title>Genome sequence of Clostridium thermobutyricum DSM 4928.</title>
        <authorList>
            <person name="Poehlein A."/>
            <person name="Daniel R."/>
        </authorList>
    </citation>
    <scope>NUCLEOTIDE SEQUENCE [LARGE SCALE GENOMIC DNA]</scope>
    <source>
        <strain evidence="4 5">DSM 4928</strain>
    </source>
</reference>
<protein>
    <submittedName>
        <fullName evidence="4">Putative transcriptional regulator YwtF</fullName>
    </submittedName>
</protein>
<organism evidence="4 5">
    <name type="scientific">Clostridium thermobutyricum DSM 4928</name>
    <dbReference type="NCBI Taxonomy" id="1121339"/>
    <lineage>
        <taxon>Bacteria</taxon>
        <taxon>Bacillati</taxon>
        <taxon>Bacillota</taxon>
        <taxon>Clostridia</taxon>
        <taxon>Eubacteriales</taxon>
        <taxon>Clostridiaceae</taxon>
        <taxon>Clostridium</taxon>
    </lineage>
</organism>
<accession>A0A1V4T014</accession>
<dbReference type="AlphaFoldDB" id="A0A1V4T014"/>